<name>A0AAV3YFA9_9GAST</name>
<organism evidence="2 3">
    <name type="scientific">Plakobranchus ocellatus</name>
    <dbReference type="NCBI Taxonomy" id="259542"/>
    <lineage>
        <taxon>Eukaryota</taxon>
        <taxon>Metazoa</taxon>
        <taxon>Spiralia</taxon>
        <taxon>Lophotrochozoa</taxon>
        <taxon>Mollusca</taxon>
        <taxon>Gastropoda</taxon>
        <taxon>Heterobranchia</taxon>
        <taxon>Euthyneura</taxon>
        <taxon>Panpulmonata</taxon>
        <taxon>Sacoglossa</taxon>
        <taxon>Placobranchoidea</taxon>
        <taxon>Plakobranchidae</taxon>
        <taxon>Plakobranchus</taxon>
    </lineage>
</organism>
<accession>A0AAV3YFA9</accession>
<gene>
    <name evidence="2" type="ORF">PoB_000734700</name>
</gene>
<reference evidence="2 3" key="1">
    <citation type="journal article" date="2021" name="Elife">
        <title>Chloroplast acquisition without the gene transfer in kleptoplastic sea slugs, Plakobranchus ocellatus.</title>
        <authorList>
            <person name="Maeda T."/>
            <person name="Takahashi S."/>
            <person name="Yoshida T."/>
            <person name="Shimamura S."/>
            <person name="Takaki Y."/>
            <person name="Nagai Y."/>
            <person name="Toyoda A."/>
            <person name="Suzuki Y."/>
            <person name="Arimoto A."/>
            <person name="Ishii H."/>
            <person name="Satoh N."/>
            <person name="Nishiyama T."/>
            <person name="Hasebe M."/>
            <person name="Maruyama T."/>
            <person name="Minagawa J."/>
            <person name="Obokata J."/>
            <person name="Shigenobu S."/>
        </authorList>
    </citation>
    <scope>NUCLEOTIDE SEQUENCE [LARGE SCALE GENOMIC DNA]</scope>
</reference>
<protein>
    <submittedName>
        <fullName evidence="2">Pol polyprotein</fullName>
    </submittedName>
</protein>
<feature type="signal peptide" evidence="1">
    <location>
        <begin position="1"/>
        <end position="32"/>
    </location>
</feature>
<evidence type="ECO:0000313" key="2">
    <source>
        <dbReference type="EMBL" id="GFN80841.1"/>
    </source>
</evidence>
<dbReference type="Proteomes" id="UP000735302">
    <property type="component" value="Unassembled WGS sequence"/>
</dbReference>
<evidence type="ECO:0000256" key="1">
    <source>
        <dbReference type="SAM" id="SignalP"/>
    </source>
</evidence>
<dbReference type="AlphaFoldDB" id="A0AAV3YFA9"/>
<proteinExistence type="predicted"/>
<keyword evidence="1" id="KW-0732">Signal</keyword>
<feature type="chain" id="PRO_5043506467" evidence="1">
    <location>
        <begin position="33"/>
        <end position="288"/>
    </location>
</feature>
<keyword evidence="3" id="KW-1185">Reference proteome</keyword>
<dbReference type="EMBL" id="BLXT01000847">
    <property type="protein sequence ID" value="GFN80841.1"/>
    <property type="molecule type" value="Genomic_DNA"/>
</dbReference>
<evidence type="ECO:0000313" key="3">
    <source>
        <dbReference type="Proteomes" id="UP000735302"/>
    </source>
</evidence>
<comment type="caution">
    <text evidence="2">The sequence shown here is derived from an EMBL/GenBank/DDBJ whole genome shotgun (WGS) entry which is preliminary data.</text>
</comment>
<dbReference type="Gene3D" id="4.10.60.10">
    <property type="entry name" value="Zinc finger, CCHC-type"/>
    <property type="match status" value="1"/>
</dbReference>
<sequence>MSIASLLTLISNMWCNVRVLCIDLILLQAISAQTSVIKGFRMASGVSKHIIKPFTGQGDVGAWIQKVELVAKLTKVKDVASFWPLYLEGNALAVYLELSDHDKSEVDAIKKALVWAFSDSTFEAFSKLKVARWTGEPVDVFANDIRRMARESRLRGDGLEEVVKLAFVTGFPDSISVELRQVSGIEHMEVSEILGKARVLASTSRAGSYSRGMAAAGIGMAKASNLKCYKCNGPHIAKECPRGGSGKDPVTCYRCGWRATLPVGVRLQGEARQQDVSATGAEALATLP</sequence>